<dbReference type="PROSITE" id="PS50178">
    <property type="entry name" value="ZF_FYVE"/>
    <property type="match status" value="1"/>
</dbReference>
<dbReference type="InterPro" id="IPR036372">
    <property type="entry name" value="BEACH_dom_sf"/>
</dbReference>
<dbReference type="PROSITE" id="PS00678">
    <property type="entry name" value="WD_REPEATS_1"/>
    <property type="match status" value="1"/>
</dbReference>
<dbReference type="CDD" id="cd06071">
    <property type="entry name" value="Beach"/>
    <property type="match status" value="1"/>
</dbReference>
<dbReference type="SUPFAM" id="SSF81837">
    <property type="entry name" value="BEACH domain"/>
    <property type="match status" value="1"/>
</dbReference>
<feature type="compositionally biased region" description="Basic and acidic residues" evidence="8">
    <location>
        <begin position="2081"/>
        <end position="2090"/>
    </location>
</feature>
<dbReference type="PROSITE" id="PS51783">
    <property type="entry name" value="PH_BEACH"/>
    <property type="match status" value="1"/>
</dbReference>
<evidence type="ECO:0008006" key="14">
    <source>
        <dbReference type="Google" id="ProtNLM"/>
    </source>
</evidence>
<feature type="compositionally biased region" description="Basic and acidic residues" evidence="8">
    <location>
        <begin position="2904"/>
        <end position="2913"/>
    </location>
</feature>
<evidence type="ECO:0000259" key="10">
    <source>
        <dbReference type="PROSITE" id="PS50197"/>
    </source>
</evidence>
<reference evidence="12" key="1">
    <citation type="submission" date="2020-11" db="EMBL/GenBank/DDBJ databases">
        <authorList>
            <person name="Tran Van P."/>
        </authorList>
    </citation>
    <scope>NUCLEOTIDE SEQUENCE</scope>
</reference>
<dbReference type="InterPro" id="IPR015943">
    <property type="entry name" value="WD40/YVTN_repeat-like_dom_sf"/>
</dbReference>
<feature type="repeat" description="WD" evidence="7">
    <location>
        <begin position="2843"/>
        <end position="2867"/>
    </location>
</feature>
<dbReference type="InterPro" id="IPR001680">
    <property type="entry name" value="WD40_rpt"/>
</dbReference>
<dbReference type="Pfam" id="PF23295">
    <property type="entry name" value="Arm_4"/>
    <property type="match status" value="1"/>
</dbReference>
<dbReference type="InterPro" id="IPR036322">
    <property type="entry name" value="WD40_repeat_dom_sf"/>
</dbReference>
<evidence type="ECO:0000256" key="4">
    <source>
        <dbReference type="ARBA" id="ARBA00022771"/>
    </source>
</evidence>
<dbReference type="SUPFAM" id="SSF50729">
    <property type="entry name" value="PH domain-like"/>
    <property type="match status" value="1"/>
</dbReference>
<evidence type="ECO:0000256" key="6">
    <source>
        <dbReference type="PROSITE-ProRule" id="PRU00091"/>
    </source>
</evidence>
<dbReference type="InterPro" id="IPR000306">
    <property type="entry name" value="Znf_FYVE"/>
</dbReference>
<evidence type="ECO:0000259" key="11">
    <source>
        <dbReference type="PROSITE" id="PS51783"/>
    </source>
</evidence>
<dbReference type="InterPro" id="IPR056252">
    <property type="entry name" value="Alfy-like_Arm-like"/>
</dbReference>
<gene>
    <name evidence="12" type="ORF">DSTB1V02_LOCUS227</name>
</gene>
<dbReference type="Pfam" id="PF02138">
    <property type="entry name" value="Beach"/>
    <property type="match status" value="1"/>
</dbReference>
<evidence type="ECO:0000256" key="3">
    <source>
        <dbReference type="ARBA" id="ARBA00022737"/>
    </source>
</evidence>
<dbReference type="Pfam" id="PF00400">
    <property type="entry name" value="WD40"/>
    <property type="match status" value="1"/>
</dbReference>
<dbReference type="EMBL" id="CAJPEV010000014">
    <property type="protein sequence ID" value="CAG0878709.1"/>
    <property type="molecule type" value="Genomic_DNA"/>
</dbReference>
<accession>A0A7R8WXU9</accession>
<dbReference type="Pfam" id="PF01363">
    <property type="entry name" value="FYVE"/>
    <property type="match status" value="1"/>
</dbReference>
<evidence type="ECO:0000313" key="13">
    <source>
        <dbReference type="Proteomes" id="UP000677054"/>
    </source>
</evidence>
<feature type="compositionally biased region" description="Basic and acidic residues" evidence="8">
    <location>
        <begin position="2097"/>
        <end position="2110"/>
    </location>
</feature>
<dbReference type="EMBL" id="LR899531">
    <property type="protein sequence ID" value="CAD7240195.1"/>
    <property type="molecule type" value="Genomic_DNA"/>
</dbReference>
<evidence type="ECO:0000256" key="8">
    <source>
        <dbReference type="SAM" id="MobiDB-lite"/>
    </source>
</evidence>
<evidence type="ECO:0000256" key="5">
    <source>
        <dbReference type="ARBA" id="ARBA00022833"/>
    </source>
</evidence>
<feature type="domain" description="BEACH-type PH" evidence="11">
    <location>
        <begin position="2169"/>
        <end position="2295"/>
    </location>
</feature>
<dbReference type="InterPro" id="IPR011011">
    <property type="entry name" value="Znf_FYVE_PHD"/>
</dbReference>
<dbReference type="PANTHER" id="PTHR46108:SF4">
    <property type="entry name" value="BLUE CHEESE"/>
    <property type="match status" value="1"/>
</dbReference>
<feature type="region of interest" description="Disordered" evidence="8">
    <location>
        <begin position="566"/>
        <end position="590"/>
    </location>
</feature>
<dbReference type="SUPFAM" id="SSF57903">
    <property type="entry name" value="FYVE/PHD zinc finger"/>
    <property type="match status" value="1"/>
</dbReference>
<feature type="compositionally biased region" description="Polar residues" evidence="8">
    <location>
        <begin position="2977"/>
        <end position="3003"/>
    </location>
</feature>
<dbReference type="InterPro" id="IPR013320">
    <property type="entry name" value="ConA-like_dom_sf"/>
</dbReference>
<feature type="region of interest" description="Disordered" evidence="8">
    <location>
        <begin position="2074"/>
        <end position="2160"/>
    </location>
</feature>
<feature type="region of interest" description="Disordered" evidence="8">
    <location>
        <begin position="2870"/>
        <end position="3022"/>
    </location>
</feature>
<dbReference type="Gene3D" id="3.30.40.10">
    <property type="entry name" value="Zinc/RING finger domain, C3HC4 (zinc finger)"/>
    <property type="match status" value="1"/>
</dbReference>
<dbReference type="InterPro" id="IPR023362">
    <property type="entry name" value="PH-BEACH_dom"/>
</dbReference>
<dbReference type="Proteomes" id="UP000677054">
    <property type="component" value="Unassembled WGS sequence"/>
</dbReference>
<dbReference type="OrthoDB" id="10018316at2759"/>
<feature type="compositionally biased region" description="Polar residues" evidence="8">
    <location>
        <begin position="2873"/>
        <end position="2882"/>
    </location>
</feature>
<dbReference type="FunFam" id="1.10.1540.10:FF:000002">
    <property type="entry name" value="WD repeat and FYVE domain containing 3"/>
    <property type="match status" value="1"/>
</dbReference>
<keyword evidence="5" id="KW-0862">Zinc</keyword>
<keyword evidence="4 6" id="KW-0863">Zinc-finger</keyword>
<dbReference type="PROSITE" id="PS50082">
    <property type="entry name" value="WD_REPEATS_2"/>
    <property type="match status" value="2"/>
</dbReference>
<dbReference type="PROSITE" id="PS50197">
    <property type="entry name" value="BEACH"/>
    <property type="match status" value="1"/>
</dbReference>
<dbReference type="InterPro" id="IPR017455">
    <property type="entry name" value="Znf_FYVE-rel"/>
</dbReference>
<evidence type="ECO:0000256" key="7">
    <source>
        <dbReference type="PROSITE-ProRule" id="PRU00221"/>
    </source>
</evidence>
<dbReference type="SMART" id="SM01026">
    <property type="entry name" value="Beach"/>
    <property type="match status" value="1"/>
</dbReference>
<name>A0A7R8WXU9_9CRUS</name>
<dbReference type="PROSITE" id="PS50294">
    <property type="entry name" value="WD_REPEATS_REGION"/>
    <property type="match status" value="1"/>
</dbReference>
<evidence type="ECO:0000256" key="2">
    <source>
        <dbReference type="ARBA" id="ARBA00022723"/>
    </source>
</evidence>
<dbReference type="SMART" id="SM00064">
    <property type="entry name" value="FYVE"/>
    <property type="match status" value="1"/>
</dbReference>
<dbReference type="SMART" id="SM00320">
    <property type="entry name" value="WD40"/>
    <property type="match status" value="4"/>
</dbReference>
<dbReference type="CDD" id="cd01201">
    <property type="entry name" value="PH_BEACH"/>
    <property type="match status" value="1"/>
</dbReference>
<feature type="compositionally biased region" description="Pro residues" evidence="8">
    <location>
        <begin position="579"/>
        <end position="588"/>
    </location>
</feature>
<dbReference type="Gene3D" id="1.10.1540.10">
    <property type="entry name" value="BEACH domain"/>
    <property type="match status" value="1"/>
</dbReference>
<keyword evidence="2" id="KW-0479">Metal-binding</keyword>
<dbReference type="InterPro" id="IPR000409">
    <property type="entry name" value="BEACH_dom"/>
</dbReference>
<keyword evidence="13" id="KW-1185">Reference proteome</keyword>
<keyword evidence="3" id="KW-0677">Repeat</keyword>
<feature type="repeat" description="WD" evidence="7">
    <location>
        <begin position="2732"/>
        <end position="2773"/>
    </location>
</feature>
<dbReference type="Gene3D" id="2.30.29.30">
    <property type="entry name" value="Pleckstrin-homology domain (PH domain)/Phosphotyrosine-binding domain (PTB)"/>
    <property type="match status" value="1"/>
</dbReference>
<feature type="compositionally biased region" description="Polar residues" evidence="8">
    <location>
        <begin position="3012"/>
        <end position="3022"/>
    </location>
</feature>
<feature type="domain" description="FYVE-type" evidence="9">
    <location>
        <begin position="3137"/>
        <end position="3169"/>
    </location>
</feature>
<dbReference type="Pfam" id="PF14844">
    <property type="entry name" value="PH_BEACH"/>
    <property type="match status" value="1"/>
</dbReference>
<keyword evidence="1 7" id="KW-0853">WD repeat</keyword>
<dbReference type="InterPro" id="IPR013083">
    <property type="entry name" value="Znf_RING/FYVE/PHD"/>
</dbReference>
<evidence type="ECO:0000256" key="1">
    <source>
        <dbReference type="ARBA" id="ARBA00022574"/>
    </source>
</evidence>
<dbReference type="InterPro" id="IPR051944">
    <property type="entry name" value="BEACH_domain_protein"/>
</dbReference>
<feature type="domain" description="BEACH" evidence="10">
    <location>
        <begin position="2323"/>
        <end position="2616"/>
    </location>
</feature>
<dbReference type="InterPro" id="IPR019775">
    <property type="entry name" value="WD40_repeat_CS"/>
</dbReference>
<dbReference type="SUPFAM" id="SSF50978">
    <property type="entry name" value="WD40 repeat-like"/>
    <property type="match status" value="1"/>
</dbReference>
<evidence type="ECO:0000313" key="12">
    <source>
        <dbReference type="EMBL" id="CAD7240195.1"/>
    </source>
</evidence>
<evidence type="ECO:0000259" key="9">
    <source>
        <dbReference type="PROSITE" id="PS50178"/>
    </source>
</evidence>
<dbReference type="Gene3D" id="2.130.10.10">
    <property type="entry name" value="YVTN repeat-like/Quinoprotein amine dehydrogenase"/>
    <property type="match status" value="1"/>
</dbReference>
<dbReference type="PANTHER" id="PTHR46108">
    <property type="entry name" value="BLUE CHEESE"/>
    <property type="match status" value="1"/>
</dbReference>
<dbReference type="InterPro" id="IPR011993">
    <property type="entry name" value="PH-like_dom_sf"/>
</dbReference>
<dbReference type="SUPFAM" id="SSF49899">
    <property type="entry name" value="Concanavalin A-like lectins/glucanases"/>
    <property type="match status" value="1"/>
</dbReference>
<proteinExistence type="predicted"/>
<protein>
    <recommendedName>
        <fullName evidence="14">WD repeat and FYVE domain-containing protein 3</fullName>
    </recommendedName>
</protein>
<sequence length="3185" mass="357865">MHLKKLYCEFSHPSHHLSDKEREDKMYNMLPLFNKTFSACPSTSLTEKFPDRLSFTQQISKLMVNEIKKRAAHQSTEAASKDIVKFLEIENSEESSRGWMLLTAINILAAGASPNAEFSPEERRLLLQKVFVEVLVKLCSHLAPAEELARKDDLSLLFGAITSSCPPHNTGWRKSATEVLMTLSRHGLNERVINYIHFKGCVALCLENMQRVQELSPLEIVEMFVTLFCFLKDSSEVSQTLLDDFRNCHGYAYLSDFLLRHDAVFRDVYREVGLLEVMVGCLEKFSSLIKQKSENPEPGNELEKDQETFGFMIMETLDILVSSSASNAGVFKESGGARCIHSMIPFEECRTPALGIIKQLVFCTGAEDDFATLLGFMHSAPKSSLKLKIDILQAVLHCLRDSHRTRTIFRRVNGFVYVLHVLVSMEGSLRENPPSPWDAADRDEVWTAIHCVFNTLTIAMRFEPGNAKFFHHEMCYSSFCRTLRLLGCFSSDEILGIPTVSLPSNYDATFQPVFISYPSQASLLKGIPASLCYACWILRLLYEMALDSFDKPDLLAALAPKPSTKATLSVDDEKMDEPLPSPKKPPPGGLNLSAPLPDPLIVHPGVVVTMLHLLPSLQHEHEYQLALGLQVYCGELLKSLMRTERNQQVMCDAGFSYELLSKCSQALEDESHVLHPVIQYMLERLAAQTLEPNDLRMFLRLNSPLCCDDKQGVKTVKSEEVIPLTRVKTLVSMTTPKDCRMGGSSITPPFVEFDMSIEGFGCLFLPSLAPQTVSAPSVVGVGSPNAALIGGIGTGDRIFPPQTGLSFSTWICIDKYSDPRSDPHCVRLLTIVRTSQGKEQLICLNVILAARDKAVIVSTFEKSLPQPGQSQIDWEPDVVGDWGVREWCPNLLYEGQWHHIVVVLNRAVLKNSSFSLFVDGEHITSKKLHYIPQNPGGGSATLSIASAVYAYIGTPPHYRRQSRLLWKQGPSHLIEDILTPHVVQVIYNLGPNYMGSLQAPELFGIEPMQPLVSEDKVIFGLNALAMSQLTLSRIRKVYSRVDSRSIAKQLGMSTHDNATPVRVLHNSSGHLNGPARSLGGVVIGYLGVRVFCPRPVARMIENVGGCPVLLGLVAAARNVESLYAAVKALVCVVRSNKNLVIEMDRIKGYQILSFLLWKKRSLLNSHILHLAFSLVGTVDSGRETPSIPNISAFKDLLADIEMWHEAPADLEKSLYEHFLELLRESSEHRNWKVLTDCGIVQRLLRVLYQSHASLPETTQHVTYALLASLFFGQFVVATLPIFSVSESHLNLSEEIQRMQEEKEDSSCSSVISAQNVLLRNKCLYILYGLILSGKGLNLLFSEEVIRVLGFDWILLFLQGHLHSSTVTLCLRILTALLSDPNLLQKFREASCNGSWLNDTEPIVENRVGVLLGFNVGLHTLRLSGPREIKEEAFSVPGFQMLNWLMPKHILIRESYYFMCAIILGLPIRILPPIEKFGLESLWMFLFGSGGNPVNNLNNMVNICPDAIITSLHMLRTLLNPPANMESIDWVQDCPTALIQFLMYLYHNVPEFMHAFLSTDILAALTSTVFPFQYSAPNSSSTPLEEIKEMPDSVFKASVEVVKEKESGLSTHIAKKYVMDFLRMAVLDSLSLPMPGKGPPVIDMILETFPNAVNHQHLSRFQTDLLGSLMDHLVAVDVLADDGAGLPLPAGGSPSHVTNSVFYLAARLVDKLWQGLFTKDAQEVFDFLIKIISQAKKRNAGISLESIFHSLNRTVLYLLSRPSNQLSGQMVILETMYKLTLHRNIVFGAGNHELEFVGCLIYCLLQLTEVMEVRTSAKTKTTWHVNPSLDDLRSQEGHQTMIEATNRVWEELYVCKKPAIEEVFRVSFPWHSKTPDLQSVRDLVFEAASKVWIAYVESERKKSYKAPFELHTQIQSKLQKVTGGLSRLASRTKSKREDTIKVRFSNASSLDVQSWVFNHISIVRDLVEFKQKQLQLSRQHMQKYVLDDWQRMEKEVTRERGLWGPMNPNPLNKWQLDMTEGPCRMRKKLIENDLFYIHYPYQSDMDQDDNRLIKYKVPTSSHSKLFYLKSKPQELCEPEGEITEKSPEGDKPLQSPSAKEESNVETDDSKNEAFQGLQGIRPGVSRTLTEWEDDQETSTPEAGDVCIEGQTPMPEEKDNPDNQSVLRLLERGEKISHMFRCARIQGLETVEGLILFGKEHYYFVEGFTLLRTREIRAIDHLPSSLHDPIVPSATNINQPLFGTRQCSKFSYEDIKEVHKRRYLLLPIALEMFSADGRNSLLAFPRGVRNKVYQKCMSVATDLSDDAQQSVAGQKRGANIEQSAGLFSTLIGETSVTQRWVRGEISNFQYLMHLNTLAGRSYNDLMQYPVFPWVLADYESDLLDLTDSKTFRDLSKPMGAQSTERLEQFRKRYREWDDPNGETPPYHYGTHYSSAMIVCSYLVRMEPFTQHFLRLQGGHFDLADRMFHSIKEGWLSASKHNMADVKELIPEFFYLPEFLLNSNRFDLGAKQSGVQLDDVVLPPWAKGDPREFIRMHRLALECDYVSQHLHLWIDLIFGFKQQGPPAVEATNVFHHLFYEGNVDIYSIDDPLKKNATIGFINNFGQIPKQLFKKPHPSKKVPGNRVSIIEPGPVTPGFGMSSGDKLFYHNVSNLRPSMSPVKELKGSVGQIIATEKMILAVEQNKVLIPPHFSRYYAWGFADQSVRIGSYDSDKASFVVNVWDFSKKRMVLKKSLYGHTEAVTAVASSLAYQLIVSGSRDRTAIVWDLSRLTFVQQLMGHIGPVAAVAINESSGDIATCAGTCLHLWSINGDPVASINTSMGSGLEKPQQILCVGFSTLNEWDSQNVIMTGSSDGIVRMWSLEYVQVLDNTETKSESGQNASNLLSVPEHPSSYSKESQADSLSEFEVEHGEEVHESNPPANDFSRSSSEATLSGDEGNGLGDQDDNTGQGRDSEEKQAKIGSNMHVSQRLQRQEALESVGSQGSPDTFSTEDFQPEAFSSPNVSENPLVKAKNPSENISDGTDAIGQSSVRLSKSDTNISDSFVVISDSEINEIKKEQKRRDSILREGHKWECQLIFRSKLTMHTAYNRKDNTEPAAVTALAVSKDHRTVYVGDARGRVFSWCVTDQPGRAMADHWTKDEVVDVCTGCHVRFSIYERKHHCRNCGQVFCSRYEFYVLFSYIKAQGMS</sequence>
<feature type="compositionally biased region" description="Polar residues" evidence="8">
    <location>
        <begin position="2889"/>
        <end position="2899"/>
    </location>
</feature>
<organism evidence="12">
    <name type="scientific">Darwinula stevensoni</name>
    <dbReference type="NCBI Taxonomy" id="69355"/>
    <lineage>
        <taxon>Eukaryota</taxon>
        <taxon>Metazoa</taxon>
        <taxon>Ecdysozoa</taxon>
        <taxon>Arthropoda</taxon>
        <taxon>Crustacea</taxon>
        <taxon>Oligostraca</taxon>
        <taxon>Ostracoda</taxon>
        <taxon>Podocopa</taxon>
        <taxon>Podocopida</taxon>
        <taxon>Darwinulocopina</taxon>
        <taxon>Darwinuloidea</taxon>
        <taxon>Darwinulidae</taxon>
        <taxon>Darwinula</taxon>
    </lineage>
</organism>
<dbReference type="GO" id="GO:0008270">
    <property type="term" value="F:zinc ion binding"/>
    <property type="evidence" value="ECO:0007669"/>
    <property type="project" value="UniProtKB-KW"/>
</dbReference>